<reference evidence="3" key="1">
    <citation type="journal article" date="2019" name="Int. J. Syst. Evol. Microbiol.">
        <title>The Global Catalogue of Microorganisms (GCM) 10K type strain sequencing project: providing services to taxonomists for standard genome sequencing and annotation.</title>
        <authorList>
            <consortium name="The Broad Institute Genomics Platform"/>
            <consortium name="The Broad Institute Genome Sequencing Center for Infectious Disease"/>
            <person name="Wu L."/>
            <person name="Ma J."/>
        </authorList>
    </citation>
    <scope>NUCLEOTIDE SEQUENCE [LARGE SCALE GENOMIC DNA]</scope>
    <source>
        <strain evidence="3">CGMCC 4.7289</strain>
    </source>
</reference>
<proteinExistence type="predicted"/>
<sequence>MTELGPEWCVVGTLLPYPYSPTGPQAELRSQKIFPAGAKLYVLGGFAGMGYETLTVLGYAHRRRSPVKAHIKAKYLGGFRAQLVYRPVVLRAIHWAEAEDGTCHRWLFEYREHGRADLAPSDPATGERLPRVAADFQKRLHGPPPDSADERG</sequence>
<dbReference type="Proteomes" id="UP001595816">
    <property type="component" value="Unassembled WGS sequence"/>
</dbReference>
<evidence type="ECO:0000313" key="3">
    <source>
        <dbReference type="Proteomes" id="UP001595816"/>
    </source>
</evidence>
<protein>
    <submittedName>
        <fullName evidence="2">Uncharacterized protein</fullName>
    </submittedName>
</protein>
<evidence type="ECO:0000256" key="1">
    <source>
        <dbReference type="SAM" id="MobiDB-lite"/>
    </source>
</evidence>
<keyword evidence="3" id="KW-1185">Reference proteome</keyword>
<accession>A0ABV8LQ64</accession>
<evidence type="ECO:0000313" key="2">
    <source>
        <dbReference type="EMBL" id="MFC4132384.1"/>
    </source>
</evidence>
<dbReference type="RefSeq" id="WP_253753338.1">
    <property type="nucleotide sequence ID" value="NZ_JAMZDZ010000001.1"/>
</dbReference>
<gene>
    <name evidence="2" type="ORF">ACFOZ4_17390</name>
</gene>
<feature type="region of interest" description="Disordered" evidence="1">
    <location>
        <begin position="119"/>
        <end position="152"/>
    </location>
</feature>
<dbReference type="EMBL" id="JBHSAY010000009">
    <property type="protein sequence ID" value="MFC4132384.1"/>
    <property type="molecule type" value="Genomic_DNA"/>
</dbReference>
<name>A0ABV8LQ64_9ACTN</name>
<organism evidence="2 3">
    <name type="scientific">Hamadaea flava</name>
    <dbReference type="NCBI Taxonomy" id="1742688"/>
    <lineage>
        <taxon>Bacteria</taxon>
        <taxon>Bacillati</taxon>
        <taxon>Actinomycetota</taxon>
        <taxon>Actinomycetes</taxon>
        <taxon>Micromonosporales</taxon>
        <taxon>Micromonosporaceae</taxon>
        <taxon>Hamadaea</taxon>
    </lineage>
</organism>
<comment type="caution">
    <text evidence="2">The sequence shown here is derived from an EMBL/GenBank/DDBJ whole genome shotgun (WGS) entry which is preliminary data.</text>
</comment>